<dbReference type="InterPro" id="IPR052020">
    <property type="entry name" value="Cyclic_di-GMP/3'3'-cGAMP_PDE"/>
</dbReference>
<reference evidence="2 3" key="1">
    <citation type="submission" date="2024-08" db="EMBL/GenBank/DDBJ databases">
        <authorList>
            <person name="Lu H."/>
        </authorList>
    </citation>
    <scope>NUCLEOTIDE SEQUENCE [LARGE SCALE GENOMIC DNA]</scope>
    <source>
        <strain evidence="2 3">BYS87W</strain>
    </source>
</reference>
<dbReference type="InterPro" id="IPR003607">
    <property type="entry name" value="HD/PDEase_dom"/>
</dbReference>
<organism evidence="2 3">
    <name type="scientific">Pelomonas baiyunensis</name>
    <dbReference type="NCBI Taxonomy" id="3299026"/>
    <lineage>
        <taxon>Bacteria</taxon>
        <taxon>Pseudomonadati</taxon>
        <taxon>Pseudomonadota</taxon>
        <taxon>Betaproteobacteria</taxon>
        <taxon>Burkholderiales</taxon>
        <taxon>Sphaerotilaceae</taxon>
        <taxon>Roseateles</taxon>
    </lineage>
</organism>
<name>A0ABW7GUY3_9BURK</name>
<accession>A0ABW7GUY3</accession>
<comment type="caution">
    <text evidence="2">The sequence shown here is derived from an EMBL/GenBank/DDBJ whole genome shotgun (WGS) entry which is preliminary data.</text>
</comment>
<dbReference type="Pfam" id="PF13487">
    <property type="entry name" value="HD_5"/>
    <property type="match status" value="1"/>
</dbReference>
<keyword evidence="3" id="KW-1185">Reference proteome</keyword>
<evidence type="ECO:0000313" key="3">
    <source>
        <dbReference type="Proteomes" id="UP001606303"/>
    </source>
</evidence>
<dbReference type="InterPro" id="IPR037522">
    <property type="entry name" value="HD_GYP_dom"/>
</dbReference>
<dbReference type="PANTHER" id="PTHR45228:SF1">
    <property type="entry name" value="CYCLIC DI-GMP PHOSPHODIESTERASE TM_0186"/>
    <property type="match status" value="1"/>
</dbReference>
<proteinExistence type="predicted"/>
<dbReference type="EMBL" id="JBIGIB010000001">
    <property type="protein sequence ID" value="MFG6465788.1"/>
    <property type="molecule type" value="Genomic_DNA"/>
</dbReference>
<dbReference type="PANTHER" id="PTHR45228">
    <property type="entry name" value="CYCLIC DI-GMP PHOSPHODIESTERASE TM_0186-RELATED"/>
    <property type="match status" value="1"/>
</dbReference>
<dbReference type="PROSITE" id="PS51832">
    <property type="entry name" value="HD_GYP"/>
    <property type="match status" value="1"/>
</dbReference>
<feature type="domain" description="HD-GYP" evidence="1">
    <location>
        <begin position="37"/>
        <end position="234"/>
    </location>
</feature>
<evidence type="ECO:0000313" key="2">
    <source>
        <dbReference type="EMBL" id="MFG6465788.1"/>
    </source>
</evidence>
<dbReference type="CDD" id="cd00077">
    <property type="entry name" value="HDc"/>
    <property type="match status" value="1"/>
</dbReference>
<keyword evidence="2" id="KW-0378">Hydrolase</keyword>
<dbReference type="Proteomes" id="UP001606303">
    <property type="component" value="Unassembled WGS sequence"/>
</dbReference>
<gene>
    <name evidence="2" type="ORF">ACG01O_04115</name>
</gene>
<dbReference type="SUPFAM" id="SSF109604">
    <property type="entry name" value="HD-domain/PDEase-like"/>
    <property type="match status" value="1"/>
</dbReference>
<evidence type="ECO:0000259" key="1">
    <source>
        <dbReference type="PROSITE" id="PS51832"/>
    </source>
</evidence>
<dbReference type="GO" id="GO:0016787">
    <property type="term" value="F:hydrolase activity"/>
    <property type="evidence" value="ECO:0007669"/>
    <property type="project" value="UniProtKB-KW"/>
</dbReference>
<dbReference type="RefSeq" id="WP_394382503.1">
    <property type="nucleotide sequence ID" value="NZ_JBIGIB010000001.1"/>
</dbReference>
<protein>
    <submittedName>
        <fullName evidence="2">HD-GYP domain-containing protein</fullName>
        <ecNumber evidence="2">3.1.4.-</ecNumber>
    </submittedName>
</protein>
<sequence>MSLPDHSFDAAAAAQMECIVQDLRRMYHERNEALREVTRAHHEALLRLALAADFRDDDTGVHMVRIGYLAEAMALALGETPAYAAMLRRAAPMHDVGKIGISDAVLKKPGAYNADERAEMNRHAEMGANILGRSRIPLFQLAAEVALTHHERWDGSGYPRRLAGDDIPLSGRIVAVVDFFDALTMDRCYRKAFPDDVALRMLAEQRGVAFDPRVVDIFLANVVALVELRERINANPPTFEQLAELE</sequence>
<dbReference type="Gene3D" id="1.10.3210.10">
    <property type="entry name" value="Hypothetical protein af1432"/>
    <property type="match status" value="1"/>
</dbReference>
<dbReference type="EC" id="3.1.4.-" evidence="2"/>
<dbReference type="SMART" id="SM00471">
    <property type="entry name" value="HDc"/>
    <property type="match status" value="1"/>
</dbReference>